<feature type="transmembrane region" description="Helical" evidence="7">
    <location>
        <begin position="57"/>
        <end position="75"/>
    </location>
</feature>
<evidence type="ECO:0000256" key="1">
    <source>
        <dbReference type="ARBA" id="ARBA00004651"/>
    </source>
</evidence>
<dbReference type="EMBL" id="SMLL01000005">
    <property type="protein sequence ID" value="TFY98463.1"/>
    <property type="molecule type" value="Genomic_DNA"/>
</dbReference>
<keyword evidence="9" id="KW-1185">Reference proteome</keyword>
<feature type="transmembrane region" description="Helical" evidence="7">
    <location>
        <begin position="184"/>
        <end position="206"/>
    </location>
</feature>
<gene>
    <name evidence="8" type="ORF">EZ242_13030</name>
</gene>
<dbReference type="AlphaFoldDB" id="A0A4Z0BJ77"/>
<dbReference type="Pfam" id="PF03916">
    <property type="entry name" value="NrfD"/>
    <property type="match status" value="1"/>
</dbReference>
<organism evidence="8 9">
    <name type="scientific">Ramlibacter rhizophilus</name>
    <dbReference type="NCBI Taxonomy" id="1781167"/>
    <lineage>
        <taxon>Bacteria</taxon>
        <taxon>Pseudomonadati</taxon>
        <taxon>Pseudomonadota</taxon>
        <taxon>Betaproteobacteria</taxon>
        <taxon>Burkholderiales</taxon>
        <taxon>Comamonadaceae</taxon>
        <taxon>Ramlibacter</taxon>
    </lineage>
</organism>
<dbReference type="Proteomes" id="UP000297564">
    <property type="component" value="Unassembled WGS sequence"/>
</dbReference>
<comment type="subcellular location">
    <subcellularLocation>
        <location evidence="1">Cell membrane</location>
        <topology evidence="1">Multi-pass membrane protein</topology>
    </subcellularLocation>
</comment>
<dbReference type="PANTHER" id="PTHR34856">
    <property type="entry name" value="PROTEIN NRFD"/>
    <property type="match status" value="1"/>
</dbReference>
<dbReference type="Gene3D" id="1.20.1630.10">
    <property type="entry name" value="Formate dehydrogenase/DMSO reductase domain"/>
    <property type="match status" value="1"/>
</dbReference>
<feature type="transmembrane region" description="Helical" evidence="7">
    <location>
        <begin position="247"/>
        <end position="268"/>
    </location>
</feature>
<comment type="similarity">
    <text evidence="2">Belongs to the NrfD family.</text>
</comment>
<evidence type="ECO:0000256" key="6">
    <source>
        <dbReference type="ARBA" id="ARBA00023136"/>
    </source>
</evidence>
<evidence type="ECO:0000313" key="8">
    <source>
        <dbReference type="EMBL" id="TFY98463.1"/>
    </source>
</evidence>
<evidence type="ECO:0000256" key="2">
    <source>
        <dbReference type="ARBA" id="ARBA00008929"/>
    </source>
</evidence>
<dbReference type="InterPro" id="IPR005614">
    <property type="entry name" value="NrfD-like"/>
</dbReference>
<keyword evidence="4 7" id="KW-0812">Transmembrane</keyword>
<keyword evidence="3" id="KW-1003">Cell membrane</keyword>
<dbReference type="PANTHER" id="PTHR34856:SF2">
    <property type="entry name" value="PROTEIN NRFD"/>
    <property type="match status" value="1"/>
</dbReference>
<evidence type="ECO:0000313" key="9">
    <source>
        <dbReference type="Proteomes" id="UP000297564"/>
    </source>
</evidence>
<feature type="transmembrane region" description="Helical" evidence="7">
    <location>
        <begin position="280"/>
        <end position="299"/>
    </location>
</feature>
<evidence type="ECO:0000256" key="7">
    <source>
        <dbReference type="SAM" id="Phobius"/>
    </source>
</evidence>
<feature type="transmembrane region" description="Helical" evidence="7">
    <location>
        <begin position="105"/>
        <end position="128"/>
    </location>
</feature>
<accession>A0A4Z0BJ77</accession>
<proteinExistence type="inferred from homology"/>
<name>A0A4Z0BJ77_9BURK</name>
<feature type="transmembrane region" description="Helical" evidence="7">
    <location>
        <begin position="218"/>
        <end position="235"/>
    </location>
</feature>
<feature type="transmembrane region" description="Helical" evidence="7">
    <location>
        <begin position="20"/>
        <end position="45"/>
    </location>
</feature>
<evidence type="ECO:0000256" key="4">
    <source>
        <dbReference type="ARBA" id="ARBA00022692"/>
    </source>
</evidence>
<dbReference type="InterPro" id="IPR052049">
    <property type="entry name" value="Electron_transfer_protein"/>
</dbReference>
<evidence type="ECO:0000256" key="5">
    <source>
        <dbReference type="ARBA" id="ARBA00022989"/>
    </source>
</evidence>
<comment type="caution">
    <text evidence="8">The sequence shown here is derived from an EMBL/GenBank/DDBJ whole genome shotgun (WGS) entry which is preliminary data.</text>
</comment>
<keyword evidence="5 7" id="KW-1133">Transmembrane helix</keyword>
<sequence length="305" mass="33180">MTEMLDAPSSTWFTVPTHWGWLIVLHFFLSGLAAGTFFLSALIDLTRPEADRRLARLGYLATLPLLAVVGVILIVDLKRPERFWHMLLANHTLEPMFKPWVPMSIGSWAVLFLGLFALLAFVASFAEWRRPHWTWARRLRPPGALGTTVVVLGAFFALVITGYTGVMISVLNQPVWSDTPLFGMLFNVSAVAMAAALLVLGSRWLGGEIPVVAALQRILAWLLGLQLLVLLALFLNLGDAARGWLNVWGFVLAVGVVVGVVLPLVAALPRKAPRLASLPLAAALVLAGGFLVRTAIVFVPEANLP</sequence>
<evidence type="ECO:0000256" key="3">
    <source>
        <dbReference type="ARBA" id="ARBA00022475"/>
    </source>
</evidence>
<feature type="transmembrane region" description="Helical" evidence="7">
    <location>
        <begin position="149"/>
        <end position="172"/>
    </location>
</feature>
<protein>
    <submittedName>
        <fullName evidence="8">Polysulfide reductase</fullName>
    </submittedName>
</protein>
<reference evidence="8 9" key="1">
    <citation type="submission" date="2019-03" db="EMBL/GenBank/DDBJ databases">
        <title>Ramlibacter rhizophilus CCTCC AB2015357, whole genome shotgun sequence.</title>
        <authorList>
            <person name="Zhang X."/>
            <person name="Feng G."/>
            <person name="Zhu H."/>
        </authorList>
    </citation>
    <scope>NUCLEOTIDE SEQUENCE [LARGE SCALE GENOMIC DNA]</scope>
    <source>
        <strain evidence="8 9">CCTCC AB2015357</strain>
    </source>
</reference>
<dbReference type="GO" id="GO:0005886">
    <property type="term" value="C:plasma membrane"/>
    <property type="evidence" value="ECO:0007669"/>
    <property type="project" value="UniProtKB-SubCell"/>
</dbReference>
<keyword evidence="6 7" id="KW-0472">Membrane</keyword>
<dbReference type="OrthoDB" id="9770779at2"/>